<organism evidence="2 3">
    <name type="scientific">Pseudoxanthomonas winnipegensis</name>
    <dbReference type="NCBI Taxonomy" id="2480810"/>
    <lineage>
        <taxon>Bacteria</taxon>
        <taxon>Pseudomonadati</taxon>
        <taxon>Pseudomonadota</taxon>
        <taxon>Gammaproteobacteria</taxon>
        <taxon>Lysobacterales</taxon>
        <taxon>Lysobacteraceae</taxon>
        <taxon>Pseudoxanthomonas</taxon>
    </lineage>
</organism>
<protein>
    <submittedName>
        <fullName evidence="2">Uncharacterized protein</fullName>
    </submittedName>
</protein>
<dbReference type="RefSeq" id="WP_130528593.1">
    <property type="nucleotide sequence ID" value="NZ_SHMD01000001.1"/>
</dbReference>
<gene>
    <name evidence="2" type="ORF">EA658_10075</name>
</gene>
<evidence type="ECO:0000256" key="1">
    <source>
        <dbReference type="SAM" id="MobiDB-lite"/>
    </source>
</evidence>
<feature type="region of interest" description="Disordered" evidence="1">
    <location>
        <begin position="125"/>
        <end position="145"/>
    </location>
</feature>
<proteinExistence type="predicted"/>
<evidence type="ECO:0000313" key="3">
    <source>
        <dbReference type="Proteomes" id="UP000293089"/>
    </source>
</evidence>
<comment type="caution">
    <text evidence="2">The sequence shown here is derived from an EMBL/GenBank/DDBJ whole genome shotgun (WGS) entry which is preliminary data.</text>
</comment>
<accession>A0ABY1WCW0</accession>
<keyword evidence="3" id="KW-1185">Reference proteome</keyword>
<name>A0ABY1WCW0_9GAMM</name>
<sequence length="145" mass="16127">MGWSIGYDDRWSRDIGYGVPAHCDHPGCAAEIDRGLTHVCGEEPYGGPHGCGLFFCAQHLAYARRSRGRVAVLLCERCRGNKPPFEPSPDHLEWVQWKLTDDSWQRWRDENPDWVAQHAHLATAAEAAADEGNGCPGEKESPCPT</sequence>
<dbReference type="Proteomes" id="UP000293089">
    <property type="component" value="Unassembled WGS sequence"/>
</dbReference>
<evidence type="ECO:0000313" key="2">
    <source>
        <dbReference type="EMBL" id="TAA19211.1"/>
    </source>
</evidence>
<reference evidence="2 3" key="1">
    <citation type="submission" date="2019-02" db="EMBL/GenBank/DDBJ databases">
        <title>WGS of Pseudoxanthomonas species novum from clinical isolates.</title>
        <authorList>
            <person name="Bernier A.-M."/>
            <person name="Bernard K."/>
            <person name="Vachon A."/>
        </authorList>
    </citation>
    <scope>NUCLEOTIDE SEQUENCE [LARGE SCALE GENOMIC DNA]</scope>
    <source>
        <strain evidence="3">NML 170316</strain>
    </source>
</reference>
<dbReference type="EMBL" id="SHME01000003">
    <property type="protein sequence ID" value="TAA19211.1"/>
    <property type="molecule type" value="Genomic_DNA"/>
</dbReference>